<gene>
    <name evidence="2" type="ORF">GLOINDRAFT_20541</name>
</gene>
<dbReference type="AlphaFoldDB" id="U9UDY6"/>
<sequence>MSVKGNTIFIQCNTFRDANRPVRSVSVRSSSVYGSEPDRGLGPIGPIGLRSGPRSHKKNFSLSRIISTGINKIQNFLFWKSV</sequence>
<dbReference type="HOGENOM" id="CLU_2559438_0_0_1"/>
<evidence type="ECO:0000256" key="1">
    <source>
        <dbReference type="SAM" id="MobiDB-lite"/>
    </source>
</evidence>
<reference evidence="2" key="1">
    <citation type="submission" date="2013-07" db="EMBL/GenBank/DDBJ databases">
        <title>The genome of an arbuscular mycorrhizal fungus provides insights into the evolution of the oldest plant symbiosis.</title>
        <authorList>
            <consortium name="DOE Joint Genome Institute"/>
            <person name="Tisserant E."/>
            <person name="Malbreil M."/>
            <person name="Kuo A."/>
            <person name="Kohler A."/>
            <person name="Symeonidi A."/>
            <person name="Balestrini R."/>
            <person name="Charron P."/>
            <person name="Duensing N."/>
            <person name="Frei-dit-Frey N."/>
            <person name="Gianinazzi-Pearson V."/>
            <person name="Gilbert B."/>
            <person name="Handa Y."/>
            <person name="Hijri M."/>
            <person name="Kaul R."/>
            <person name="Kawaguchi M."/>
            <person name="Krajinski F."/>
            <person name="Lammers P."/>
            <person name="Lapierre D."/>
            <person name="Masclaux F.G."/>
            <person name="Murat C."/>
            <person name="Morin E."/>
            <person name="Ndikumana S."/>
            <person name="Pagni M."/>
            <person name="Petitpierre D."/>
            <person name="Requena N."/>
            <person name="Rosikiewicz P."/>
            <person name="Riley R."/>
            <person name="Saito K."/>
            <person name="San Clemente H."/>
            <person name="Shapiro H."/>
            <person name="van Tuinen D."/>
            <person name="Becard G."/>
            <person name="Bonfante P."/>
            <person name="Paszkowski U."/>
            <person name="Shachar-Hill Y."/>
            <person name="Young J.P."/>
            <person name="Sanders I.R."/>
            <person name="Henrissat B."/>
            <person name="Rensing S.A."/>
            <person name="Grigoriev I.V."/>
            <person name="Corradi N."/>
            <person name="Roux C."/>
            <person name="Martin F."/>
        </authorList>
    </citation>
    <scope>NUCLEOTIDE SEQUENCE</scope>
    <source>
        <strain evidence="2">DAOM 197198</strain>
    </source>
</reference>
<feature type="region of interest" description="Disordered" evidence="1">
    <location>
        <begin position="31"/>
        <end position="56"/>
    </location>
</feature>
<accession>U9UDY6</accession>
<evidence type="ECO:0000313" key="2">
    <source>
        <dbReference type="EMBL" id="ESA18585.1"/>
    </source>
</evidence>
<proteinExistence type="predicted"/>
<dbReference type="EMBL" id="KI279082">
    <property type="protein sequence ID" value="ESA18585.1"/>
    <property type="molecule type" value="Genomic_DNA"/>
</dbReference>
<protein>
    <submittedName>
        <fullName evidence="2">Uncharacterized protein</fullName>
    </submittedName>
</protein>
<name>U9UDY6_RHIID</name>
<organism evidence="2">
    <name type="scientific">Rhizophagus irregularis (strain DAOM 181602 / DAOM 197198 / MUCL 43194)</name>
    <name type="common">Arbuscular mycorrhizal fungus</name>
    <name type="synonym">Glomus intraradices</name>
    <dbReference type="NCBI Taxonomy" id="747089"/>
    <lineage>
        <taxon>Eukaryota</taxon>
        <taxon>Fungi</taxon>
        <taxon>Fungi incertae sedis</taxon>
        <taxon>Mucoromycota</taxon>
        <taxon>Glomeromycotina</taxon>
        <taxon>Glomeromycetes</taxon>
        <taxon>Glomerales</taxon>
        <taxon>Glomeraceae</taxon>
        <taxon>Rhizophagus</taxon>
    </lineage>
</organism>